<dbReference type="InterPro" id="IPR037396">
    <property type="entry name" value="FMN_HAD"/>
</dbReference>
<dbReference type="GO" id="GO:0016491">
    <property type="term" value="F:oxidoreductase activity"/>
    <property type="evidence" value="ECO:0007669"/>
    <property type="project" value="UniProtKB-KW"/>
</dbReference>
<gene>
    <name evidence="5" type="ORF">OIDMADRAFT_61574</name>
</gene>
<dbReference type="PANTHER" id="PTHR10578:SF104">
    <property type="entry name" value="CYTOCHROME B2, MITOCHONDRIAL-RELATED"/>
    <property type="match status" value="1"/>
</dbReference>
<dbReference type="SUPFAM" id="SSF51395">
    <property type="entry name" value="FMN-linked oxidoreductases"/>
    <property type="match status" value="1"/>
</dbReference>
<dbReference type="Gene3D" id="3.20.20.70">
    <property type="entry name" value="Aldolase class I"/>
    <property type="match status" value="1"/>
</dbReference>
<evidence type="ECO:0000259" key="4">
    <source>
        <dbReference type="PROSITE" id="PS51349"/>
    </source>
</evidence>
<dbReference type="AlphaFoldDB" id="A0A0C3GPV3"/>
<dbReference type="InterPro" id="IPR000262">
    <property type="entry name" value="FMN-dep_DH"/>
</dbReference>
<reference evidence="6" key="2">
    <citation type="submission" date="2015-01" db="EMBL/GenBank/DDBJ databases">
        <title>Evolutionary Origins and Diversification of the Mycorrhizal Mutualists.</title>
        <authorList>
            <consortium name="DOE Joint Genome Institute"/>
            <consortium name="Mycorrhizal Genomics Consortium"/>
            <person name="Kohler A."/>
            <person name="Kuo A."/>
            <person name="Nagy L.G."/>
            <person name="Floudas D."/>
            <person name="Copeland A."/>
            <person name="Barry K.W."/>
            <person name="Cichocki N."/>
            <person name="Veneault-Fourrey C."/>
            <person name="LaButti K."/>
            <person name="Lindquist E.A."/>
            <person name="Lipzen A."/>
            <person name="Lundell T."/>
            <person name="Morin E."/>
            <person name="Murat C."/>
            <person name="Riley R."/>
            <person name="Ohm R."/>
            <person name="Sun H."/>
            <person name="Tunlid A."/>
            <person name="Henrissat B."/>
            <person name="Grigoriev I.V."/>
            <person name="Hibbett D.S."/>
            <person name="Martin F."/>
        </authorList>
    </citation>
    <scope>NUCLEOTIDE SEQUENCE [LARGE SCALE GENOMIC DNA]</scope>
    <source>
        <strain evidence="6">Zn</strain>
    </source>
</reference>
<keyword evidence="3" id="KW-0732">Signal</keyword>
<evidence type="ECO:0000313" key="5">
    <source>
        <dbReference type="EMBL" id="KIM93424.1"/>
    </source>
</evidence>
<protein>
    <recommendedName>
        <fullName evidence="4">FMN hydroxy acid dehydrogenase domain-containing protein</fullName>
    </recommendedName>
</protein>
<dbReference type="OrthoDB" id="1925334at2759"/>
<dbReference type="HOGENOM" id="CLU_020639_1_0_1"/>
<keyword evidence="2" id="KW-0560">Oxidoreductase</keyword>
<evidence type="ECO:0000256" key="3">
    <source>
        <dbReference type="SAM" id="SignalP"/>
    </source>
</evidence>
<dbReference type="STRING" id="913774.A0A0C3GPV3"/>
<evidence type="ECO:0000256" key="2">
    <source>
        <dbReference type="ARBA" id="ARBA00023002"/>
    </source>
</evidence>
<evidence type="ECO:0000256" key="1">
    <source>
        <dbReference type="ARBA" id="ARBA00001917"/>
    </source>
</evidence>
<dbReference type="Pfam" id="PF01070">
    <property type="entry name" value="FMN_dh"/>
    <property type="match status" value="1"/>
</dbReference>
<dbReference type="Proteomes" id="UP000054321">
    <property type="component" value="Unassembled WGS sequence"/>
</dbReference>
<reference evidence="5 6" key="1">
    <citation type="submission" date="2014-04" db="EMBL/GenBank/DDBJ databases">
        <authorList>
            <consortium name="DOE Joint Genome Institute"/>
            <person name="Kuo A."/>
            <person name="Martino E."/>
            <person name="Perotto S."/>
            <person name="Kohler A."/>
            <person name="Nagy L.G."/>
            <person name="Floudas D."/>
            <person name="Copeland A."/>
            <person name="Barry K.W."/>
            <person name="Cichocki N."/>
            <person name="Veneault-Fourrey C."/>
            <person name="LaButti K."/>
            <person name="Lindquist E.A."/>
            <person name="Lipzen A."/>
            <person name="Lundell T."/>
            <person name="Morin E."/>
            <person name="Murat C."/>
            <person name="Sun H."/>
            <person name="Tunlid A."/>
            <person name="Henrissat B."/>
            <person name="Grigoriev I.V."/>
            <person name="Hibbett D.S."/>
            <person name="Martin F."/>
            <person name="Nordberg H.P."/>
            <person name="Cantor M.N."/>
            <person name="Hua S.X."/>
        </authorList>
    </citation>
    <scope>NUCLEOTIDE SEQUENCE [LARGE SCALE GENOMIC DNA]</scope>
    <source>
        <strain evidence="5 6">Zn</strain>
    </source>
</reference>
<dbReference type="EMBL" id="KN832895">
    <property type="protein sequence ID" value="KIM93424.1"/>
    <property type="molecule type" value="Genomic_DNA"/>
</dbReference>
<feature type="chain" id="PRO_5002164865" description="FMN hydroxy acid dehydrogenase domain-containing protein" evidence="3">
    <location>
        <begin position="17"/>
        <end position="241"/>
    </location>
</feature>
<feature type="signal peptide" evidence="3">
    <location>
        <begin position="1"/>
        <end position="16"/>
    </location>
</feature>
<keyword evidence="6" id="KW-1185">Reference proteome</keyword>
<dbReference type="InParanoid" id="A0A0C3GPV3"/>
<accession>A0A0C3GPV3</accession>
<organism evidence="5 6">
    <name type="scientific">Oidiodendron maius (strain Zn)</name>
    <dbReference type="NCBI Taxonomy" id="913774"/>
    <lineage>
        <taxon>Eukaryota</taxon>
        <taxon>Fungi</taxon>
        <taxon>Dikarya</taxon>
        <taxon>Ascomycota</taxon>
        <taxon>Pezizomycotina</taxon>
        <taxon>Leotiomycetes</taxon>
        <taxon>Leotiomycetes incertae sedis</taxon>
        <taxon>Myxotrichaceae</taxon>
        <taxon>Oidiodendron</taxon>
    </lineage>
</organism>
<name>A0A0C3GPV3_OIDMZ</name>
<proteinExistence type="predicted"/>
<dbReference type="InterPro" id="IPR013785">
    <property type="entry name" value="Aldolase_TIM"/>
</dbReference>
<sequence length="241" mass="26022">MASLMLLLILLTTAHLQHMPNLSLETQHGILKVKALFVTVDVPVISKREVDERIRSSGAPDGGFVRRASSFIDLTLTWCDLAWLRSITDAPIVVKGIKRSADAILAMRYGCQGLVLSNHGGRAADTAALTILTLLELQKNCPEVFGAMEVLVDGGFRRGSDVVKATCLGASAVCLGRPFLHALGYGQEGIELAVQIIRDEVETAMHLCGMTDLMRDACPDYTNTASIDCLVPHQDAHMPGK</sequence>
<feature type="domain" description="FMN hydroxy acid dehydrogenase" evidence="4">
    <location>
        <begin position="1"/>
        <end position="226"/>
    </location>
</feature>
<comment type="cofactor">
    <cofactor evidence="1">
        <name>FMN</name>
        <dbReference type="ChEBI" id="CHEBI:58210"/>
    </cofactor>
</comment>
<dbReference type="PANTHER" id="PTHR10578">
    <property type="entry name" value="S -2-HYDROXY-ACID OXIDASE-RELATED"/>
    <property type="match status" value="1"/>
</dbReference>
<evidence type="ECO:0000313" key="6">
    <source>
        <dbReference type="Proteomes" id="UP000054321"/>
    </source>
</evidence>
<dbReference type="PROSITE" id="PS51349">
    <property type="entry name" value="FMN_HYDROXY_ACID_DH_2"/>
    <property type="match status" value="1"/>
</dbReference>